<feature type="domain" description="C-type lectin" evidence="1">
    <location>
        <begin position="29"/>
        <end position="89"/>
    </location>
</feature>
<keyword evidence="3" id="KW-1185">Reference proteome</keyword>
<dbReference type="InterPro" id="IPR016186">
    <property type="entry name" value="C-type_lectin-like/link_sf"/>
</dbReference>
<protein>
    <submittedName>
        <fullName evidence="2">C-type lectin domain-containing protein</fullName>
    </submittedName>
</protein>
<name>A0A8X6H427_TRICU</name>
<dbReference type="SUPFAM" id="SSF56436">
    <property type="entry name" value="C-type lectin-like"/>
    <property type="match status" value="1"/>
</dbReference>
<dbReference type="InterPro" id="IPR001304">
    <property type="entry name" value="C-type_lectin-like"/>
</dbReference>
<accession>A0A8X6H427</accession>
<dbReference type="OrthoDB" id="6427144at2759"/>
<reference evidence="2" key="1">
    <citation type="submission" date="2020-07" db="EMBL/GenBank/DDBJ databases">
        <title>Multicomponent nature underlies the extraordinary mechanical properties of spider dragline silk.</title>
        <authorList>
            <person name="Kono N."/>
            <person name="Nakamura H."/>
            <person name="Mori M."/>
            <person name="Yoshida Y."/>
            <person name="Ohtoshi R."/>
            <person name="Malay A.D."/>
            <person name="Moran D.A.P."/>
            <person name="Tomita M."/>
            <person name="Numata K."/>
            <person name="Arakawa K."/>
        </authorList>
    </citation>
    <scope>NUCLEOTIDE SEQUENCE</scope>
</reference>
<gene>
    <name evidence="2" type="primary">NCL1_30607</name>
    <name evidence="2" type="ORF">TNCT_654381</name>
</gene>
<evidence type="ECO:0000313" key="2">
    <source>
        <dbReference type="EMBL" id="GFR16906.1"/>
    </source>
</evidence>
<sequence>MLPRINVIKICNASVDICERIVSLFCVDWFPGWEKFDWYSVQPSDDGLSEQNCVELRNVFKYPSKGQGITDTFYWNDRDCLVTNPFVCQRLKPGGKY</sequence>
<comment type="caution">
    <text evidence="2">The sequence shown here is derived from an EMBL/GenBank/DDBJ whole genome shotgun (WGS) entry which is preliminary data.</text>
</comment>
<dbReference type="AlphaFoldDB" id="A0A8X6H427"/>
<dbReference type="PROSITE" id="PS50041">
    <property type="entry name" value="C_TYPE_LECTIN_2"/>
    <property type="match status" value="1"/>
</dbReference>
<organism evidence="2 3">
    <name type="scientific">Trichonephila clavata</name>
    <name type="common">Joro spider</name>
    <name type="synonym">Nephila clavata</name>
    <dbReference type="NCBI Taxonomy" id="2740835"/>
    <lineage>
        <taxon>Eukaryota</taxon>
        <taxon>Metazoa</taxon>
        <taxon>Ecdysozoa</taxon>
        <taxon>Arthropoda</taxon>
        <taxon>Chelicerata</taxon>
        <taxon>Arachnida</taxon>
        <taxon>Araneae</taxon>
        <taxon>Araneomorphae</taxon>
        <taxon>Entelegynae</taxon>
        <taxon>Araneoidea</taxon>
        <taxon>Nephilidae</taxon>
        <taxon>Trichonephila</taxon>
    </lineage>
</organism>
<dbReference type="InterPro" id="IPR016187">
    <property type="entry name" value="CTDL_fold"/>
</dbReference>
<dbReference type="Gene3D" id="3.10.100.10">
    <property type="entry name" value="Mannose-Binding Protein A, subunit A"/>
    <property type="match status" value="1"/>
</dbReference>
<dbReference type="Proteomes" id="UP000887116">
    <property type="component" value="Unassembled WGS sequence"/>
</dbReference>
<proteinExistence type="predicted"/>
<evidence type="ECO:0000259" key="1">
    <source>
        <dbReference type="PROSITE" id="PS50041"/>
    </source>
</evidence>
<dbReference type="EMBL" id="BMAO01017594">
    <property type="protein sequence ID" value="GFR16906.1"/>
    <property type="molecule type" value="Genomic_DNA"/>
</dbReference>
<evidence type="ECO:0000313" key="3">
    <source>
        <dbReference type="Proteomes" id="UP000887116"/>
    </source>
</evidence>